<dbReference type="SUPFAM" id="SSF51445">
    <property type="entry name" value="(Trans)glycosidases"/>
    <property type="match status" value="1"/>
</dbReference>
<organism evidence="3 4">
    <name type="scientific">Geofilum rubicundum JCM 15548</name>
    <dbReference type="NCBI Taxonomy" id="1236989"/>
    <lineage>
        <taxon>Bacteria</taxon>
        <taxon>Pseudomonadati</taxon>
        <taxon>Bacteroidota</taxon>
        <taxon>Bacteroidia</taxon>
        <taxon>Marinilabiliales</taxon>
        <taxon>Marinilabiliaceae</taxon>
        <taxon>Geofilum</taxon>
    </lineage>
</organism>
<proteinExistence type="inferred from homology"/>
<dbReference type="OrthoDB" id="9801077at2"/>
<dbReference type="STRING" id="1236989.JCM15548_11785"/>
<evidence type="ECO:0000313" key="4">
    <source>
        <dbReference type="Proteomes" id="UP000032900"/>
    </source>
</evidence>
<dbReference type="InterPro" id="IPR017853">
    <property type="entry name" value="GH"/>
</dbReference>
<name>A0A0E9LWF6_9BACT</name>
<comment type="caution">
    <text evidence="3">The sequence shown here is derived from an EMBL/GenBank/DDBJ whole genome shotgun (WGS) entry which is preliminary data.</text>
</comment>
<dbReference type="GO" id="GO:0004553">
    <property type="term" value="F:hydrolase activity, hydrolyzing O-glycosyl compounds"/>
    <property type="evidence" value="ECO:0007669"/>
    <property type="project" value="InterPro"/>
</dbReference>
<accession>A0A0E9LWF6</accession>
<dbReference type="Gene3D" id="2.60.40.10">
    <property type="entry name" value="Immunoglobulins"/>
    <property type="match status" value="1"/>
</dbReference>
<feature type="domain" description="Glycoside hydrolase family 2 immunoglobulin-like beta-sandwich" evidence="2">
    <location>
        <begin position="58"/>
        <end position="157"/>
    </location>
</feature>
<protein>
    <submittedName>
        <fullName evidence="3">Beta-mannosidase</fullName>
    </submittedName>
</protein>
<evidence type="ECO:0000313" key="3">
    <source>
        <dbReference type="EMBL" id="GAO29584.1"/>
    </source>
</evidence>
<comment type="similarity">
    <text evidence="1">Belongs to the glycosyl hydrolase 2 family.</text>
</comment>
<dbReference type="GO" id="GO:0005975">
    <property type="term" value="P:carbohydrate metabolic process"/>
    <property type="evidence" value="ECO:0007669"/>
    <property type="project" value="InterPro"/>
</dbReference>
<sequence>MISHNYTKWDAVGWDWQPAVRDRDMGITEDVFLSFTDELELKEVYITSEPNLPEADYAEMVISANLINHSQEAKEGIVTGKIIFETDTLLFEVPFNLAGETAKELTFDKRHVAQLRISDPQLWWPVGYGNPNLYKVELSAQSSDGDVSTVVEMHGIRKVESRVEGSRIFTVNGKDVFVKGGNWVLDMTLNWTASRYEEEILLSKNANLNLLRVWGPQGCLQKHFFMQPINMVFYFGRIF</sequence>
<gene>
    <name evidence="3" type="ORF">JCM15548_11785</name>
</gene>
<reference evidence="3 4" key="1">
    <citation type="journal article" date="2015" name="Microbes Environ.">
        <title>Distribution and evolution of nitrogen fixation genes in the phylum bacteroidetes.</title>
        <authorList>
            <person name="Inoue J."/>
            <person name="Oshima K."/>
            <person name="Suda W."/>
            <person name="Sakamoto M."/>
            <person name="Iino T."/>
            <person name="Noda S."/>
            <person name="Hongoh Y."/>
            <person name="Hattori M."/>
            <person name="Ohkuma M."/>
        </authorList>
    </citation>
    <scope>NUCLEOTIDE SEQUENCE [LARGE SCALE GENOMIC DNA]</scope>
    <source>
        <strain evidence="3">JCM 15548</strain>
    </source>
</reference>
<keyword evidence="4" id="KW-1185">Reference proteome</keyword>
<dbReference type="Gene3D" id="3.20.20.80">
    <property type="entry name" value="Glycosidases"/>
    <property type="match status" value="1"/>
</dbReference>
<dbReference type="PANTHER" id="PTHR43536:SF1">
    <property type="entry name" value="MANNOSYLGLYCOPROTEIN ENDO-BETA-MANNOSIDASE"/>
    <property type="match status" value="1"/>
</dbReference>
<dbReference type="InterPro" id="IPR006102">
    <property type="entry name" value="Ig-like_GH2"/>
</dbReference>
<dbReference type="RefSeq" id="WP_062123977.1">
    <property type="nucleotide sequence ID" value="NZ_BAZW01000010.1"/>
</dbReference>
<dbReference type="InterPro" id="IPR036156">
    <property type="entry name" value="Beta-gal/glucu_dom_sf"/>
</dbReference>
<dbReference type="PANTHER" id="PTHR43536">
    <property type="entry name" value="MANNOSYLGLYCOPROTEIN ENDO-BETA-MANNOSIDASE"/>
    <property type="match status" value="1"/>
</dbReference>
<dbReference type="AlphaFoldDB" id="A0A0E9LWF6"/>
<evidence type="ECO:0000259" key="2">
    <source>
        <dbReference type="Pfam" id="PF00703"/>
    </source>
</evidence>
<dbReference type="InterPro" id="IPR013783">
    <property type="entry name" value="Ig-like_fold"/>
</dbReference>
<dbReference type="Pfam" id="PF00703">
    <property type="entry name" value="Glyco_hydro_2"/>
    <property type="match status" value="1"/>
</dbReference>
<evidence type="ECO:0000256" key="1">
    <source>
        <dbReference type="ARBA" id="ARBA00007401"/>
    </source>
</evidence>
<dbReference type="SUPFAM" id="SSF49303">
    <property type="entry name" value="beta-Galactosidase/glucuronidase domain"/>
    <property type="match status" value="1"/>
</dbReference>
<dbReference type="EMBL" id="BAZW01000010">
    <property type="protein sequence ID" value="GAO29584.1"/>
    <property type="molecule type" value="Genomic_DNA"/>
</dbReference>
<dbReference type="Proteomes" id="UP000032900">
    <property type="component" value="Unassembled WGS sequence"/>
</dbReference>
<dbReference type="InterPro" id="IPR043534">
    <property type="entry name" value="EBDG/EBM"/>
</dbReference>